<organism evidence="2 3">
    <name type="scientific">Kwoniella europaea PYCC6329</name>
    <dbReference type="NCBI Taxonomy" id="1423913"/>
    <lineage>
        <taxon>Eukaryota</taxon>
        <taxon>Fungi</taxon>
        <taxon>Dikarya</taxon>
        <taxon>Basidiomycota</taxon>
        <taxon>Agaricomycotina</taxon>
        <taxon>Tremellomycetes</taxon>
        <taxon>Tremellales</taxon>
        <taxon>Cryptococcaceae</taxon>
        <taxon>Kwoniella</taxon>
    </lineage>
</organism>
<feature type="compositionally biased region" description="Low complexity" evidence="1">
    <location>
        <begin position="1"/>
        <end position="27"/>
    </location>
</feature>
<protein>
    <submittedName>
        <fullName evidence="2">Uncharacterized protein</fullName>
    </submittedName>
</protein>
<accession>A0AAX4KMS2</accession>
<feature type="region of interest" description="Disordered" evidence="1">
    <location>
        <begin position="1"/>
        <end position="155"/>
    </location>
</feature>
<dbReference type="Proteomes" id="UP001358614">
    <property type="component" value="Chromosome 1"/>
</dbReference>
<feature type="region of interest" description="Disordered" evidence="1">
    <location>
        <begin position="299"/>
        <end position="326"/>
    </location>
</feature>
<feature type="region of interest" description="Disordered" evidence="1">
    <location>
        <begin position="167"/>
        <end position="207"/>
    </location>
</feature>
<gene>
    <name evidence="2" type="ORF">V865_005900</name>
</gene>
<evidence type="ECO:0000313" key="3">
    <source>
        <dbReference type="Proteomes" id="UP001358614"/>
    </source>
</evidence>
<proteinExistence type="predicted"/>
<feature type="compositionally biased region" description="Low complexity" evidence="1">
    <location>
        <begin position="224"/>
        <end position="238"/>
    </location>
</feature>
<feature type="compositionally biased region" description="Basic and acidic residues" evidence="1">
    <location>
        <begin position="315"/>
        <end position="326"/>
    </location>
</feature>
<feature type="compositionally biased region" description="Low complexity" evidence="1">
    <location>
        <begin position="111"/>
        <end position="121"/>
    </location>
</feature>
<evidence type="ECO:0000313" key="2">
    <source>
        <dbReference type="EMBL" id="WWD07796.1"/>
    </source>
</evidence>
<feature type="compositionally biased region" description="Polar residues" evidence="1">
    <location>
        <begin position="170"/>
        <end position="185"/>
    </location>
</feature>
<feature type="region of interest" description="Disordered" evidence="1">
    <location>
        <begin position="224"/>
        <end position="256"/>
    </location>
</feature>
<feature type="compositionally biased region" description="Low complexity" evidence="1">
    <location>
        <begin position="186"/>
        <end position="207"/>
    </location>
</feature>
<keyword evidence="3" id="KW-1185">Reference proteome</keyword>
<dbReference type="RefSeq" id="XP_066085763.1">
    <property type="nucleotide sequence ID" value="XM_066229666.1"/>
</dbReference>
<evidence type="ECO:0000256" key="1">
    <source>
        <dbReference type="SAM" id="MobiDB-lite"/>
    </source>
</evidence>
<dbReference type="KEGG" id="ker:91104701"/>
<name>A0AAX4KMS2_9TREE</name>
<dbReference type="AlphaFoldDB" id="A0AAX4KMS2"/>
<dbReference type="GeneID" id="91104701"/>
<dbReference type="EMBL" id="CP144089">
    <property type="protein sequence ID" value="WWD07796.1"/>
    <property type="molecule type" value="Genomic_DNA"/>
</dbReference>
<reference evidence="2 3" key="1">
    <citation type="submission" date="2024-01" db="EMBL/GenBank/DDBJ databases">
        <title>Comparative genomics of Cryptococcus and Kwoniella reveals pathogenesis evolution and contrasting modes of karyotype evolution via chromosome fusion or intercentromeric recombination.</title>
        <authorList>
            <person name="Coelho M.A."/>
            <person name="David-Palma M."/>
            <person name="Shea T."/>
            <person name="Bowers K."/>
            <person name="McGinley-Smith S."/>
            <person name="Mohammad A.W."/>
            <person name="Gnirke A."/>
            <person name="Yurkov A.M."/>
            <person name="Nowrousian M."/>
            <person name="Sun S."/>
            <person name="Cuomo C.A."/>
            <person name="Heitman J."/>
        </authorList>
    </citation>
    <scope>NUCLEOTIDE SEQUENCE [LARGE SCALE GENOMIC DNA]</scope>
    <source>
        <strain evidence="2 3">PYCC6329</strain>
    </source>
</reference>
<feature type="compositionally biased region" description="Polar residues" evidence="1">
    <location>
        <begin position="101"/>
        <end position="110"/>
    </location>
</feature>
<sequence>MPHRSSSSTSTYSSTPTTMSSTTYDPTPLSPSSPRQLPKLRLMLSTSTTWKPTRGHKRHREDSIEVEGEDQPREEKRPTIKLKFRNPTPSSSIKKEPPAHTTLTSTPTYISSFGESSGSSSRMDIDTTSRPSTPTPTLNYDTQSGPVTKRPRSYSNSSSIIGLLVDETDTTPSSPIDGNTSNHTTIIPSSPNLSSSNKSHSHIHIPSPLASTPILGVPLEPPSLSRAVSDPSPSSSFSRDIDMNPSPTFTPGPIDGKLTKTRHKLFMAEVEALGTEMNNVFKLGYGRGMGRALGVGVGGRGPSRLRSGLQTQTGGHKDWKSMEVDE</sequence>
<feature type="compositionally biased region" description="Low complexity" evidence="1">
    <location>
        <begin position="128"/>
        <end position="137"/>
    </location>
</feature>